<reference evidence="6 7" key="1">
    <citation type="submission" date="2016-07" db="EMBL/GenBank/DDBJ databases">
        <title>Pervasive Adenine N6-methylation of Active Genes in Fungi.</title>
        <authorList>
            <consortium name="DOE Joint Genome Institute"/>
            <person name="Mondo S.J."/>
            <person name="Dannebaum R.O."/>
            <person name="Kuo R.C."/>
            <person name="Labutti K."/>
            <person name="Haridas S."/>
            <person name="Kuo A."/>
            <person name="Salamov A."/>
            <person name="Ahrendt S.R."/>
            <person name="Lipzen A."/>
            <person name="Sullivan W."/>
            <person name="Andreopoulos W.B."/>
            <person name="Clum A."/>
            <person name="Lindquist E."/>
            <person name="Daum C."/>
            <person name="Ramamoorthy G.K."/>
            <person name="Gryganskyi A."/>
            <person name="Culley D."/>
            <person name="Magnuson J.K."/>
            <person name="James T.Y."/>
            <person name="O'Malley M.A."/>
            <person name="Stajich J.E."/>
            <person name="Spatafora J.W."/>
            <person name="Visel A."/>
            <person name="Grigoriev I.V."/>
        </authorList>
    </citation>
    <scope>NUCLEOTIDE SEQUENCE [LARGE SCALE GENOMIC DNA]</scope>
    <source>
        <strain evidence="6 7">NRRL 1336</strain>
    </source>
</reference>
<dbReference type="GO" id="GO:0031966">
    <property type="term" value="C:mitochondrial membrane"/>
    <property type="evidence" value="ECO:0007669"/>
    <property type="project" value="TreeGrafter"/>
</dbReference>
<organism evidence="6 7">
    <name type="scientific">Absidia repens</name>
    <dbReference type="NCBI Taxonomy" id="90262"/>
    <lineage>
        <taxon>Eukaryota</taxon>
        <taxon>Fungi</taxon>
        <taxon>Fungi incertae sedis</taxon>
        <taxon>Mucoromycota</taxon>
        <taxon>Mucoromycotina</taxon>
        <taxon>Mucoromycetes</taxon>
        <taxon>Mucorales</taxon>
        <taxon>Cunninghamellaceae</taxon>
        <taxon>Absidia</taxon>
    </lineage>
</organism>
<dbReference type="Pfam" id="PF01553">
    <property type="entry name" value="Acyltransferase"/>
    <property type="match status" value="1"/>
</dbReference>
<dbReference type="Gene3D" id="3.40.50.720">
    <property type="entry name" value="NAD(P)-binding Rossmann-like Domain"/>
    <property type="match status" value="1"/>
</dbReference>
<dbReference type="InterPro" id="IPR022284">
    <property type="entry name" value="GPAT/DHAPAT"/>
</dbReference>
<feature type="compositionally biased region" description="Basic residues" evidence="2">
    <location>
        <begin position="580"/>
        <end position="589"/>
    </location>
</feature>
<dbReference type="InterPro" id="IPR036291">
    <property type="entry name" value="NAD(P)-bd_dom_sf"/>
</dbReference>
<feature type="region of interest" description="Disordered" evidence="2">
    <location>
        <begin position="445"/>
        <end position="466"/>
    </location>
</feature>
<evidence type="ECO:0000256" key="2">
    <source>
        <dbReference type="SAM" id="MobiDB-lite"/>
    </source>
</evidence>
<feature type="compositionally biased region" description="Polar residues" evidence="2">
    <location>
        <begin position="446"/>
        <end position="458"/>
    </location>
</feature>
<comment type="subcellular location">
    <subcellularLocation>
        <location evidence="1">Endomembrane system</location>
        <topology evidence="1">Peripheral membrane protein</topology>
    </subcellularLocation>
</comment>
<feature type="region of interest" description="Disordered" evidence="2">
    <location>
        <begin position="565"/>
        <end position="589"/>
    </location>
</feature>
<dbReference type="GO" id="GO:0012505">
    <property type="term" value="C:endomembrane system"/>
    <property type="evidence" value="ECO:0007669"/>
    <property type="project" value="UniProtKB-SubCell"/>
</dbReference>
<gene>
    <name evidence="6" type="ORF">BCR42DRAFT_450967</name>
</gene>
<dbReference type="Pfam" id="PF07993">
    <property type="entry name" value="NAD_binding_4"/>
    <property type="match status" value="1"/>
</dbReference>
<feature type="domain" description="GPAT/DHAPAT C-terminal" evidence="5">
    <location>
        <begin position="1158"/>
        <end position="1480"/>
    </location>
</feature>
<protein>
    <submittedName>
        <fullName evidence="6">Male sterility protein-domain-containing protein</fullName>
    </submittedName>
</protein>
<dbReference type="SUPFAM" id="SSF51735">
    <property type="entry name" value="NAD(P)-binding Rossmann-fold domains"/>
    <property type="match status" value="1"/>
</dbReference>
<evidence type="ECO:0000259" key="4">
    <source>
        <dbReference type="Pfam" id="PF07993"/>
    </source>
</evidence>
<dbReference type="PANTHER" id="PTHR12563">
    <property type="entry name" value="GLYCEROL-3-PHOSPHATE ACYLTRANSFERASE"/>
    <property type="match status" value="1"/>
</dbReference>
<evidence type="ECO:0000313" key="7">
    <source>
        <dbReference type="Proteomes" id="UP000193560"/>
    </source>
</evidence>
<dbReference type="OrthoDB" id="429813at2759"/>
<dbReference type="GO" id="GO:0008654">
    <property type="term" value="P:phospholipid biosynthetic process"/>
    <property type="evidence" value="ECO:0007669"/>
    <property type="project" value="TreeGrafter"/>
</dbReference>
<feature type="compositionally biased region" description="Basic and acidic residues" evidence="2">
    <location>
        <begin position="90"/>
        <end position="106"/>
    </location>
</feature>
<dbReference type="InterPro" id="IPR045520">
    <property type="entry name" value="GPAT/DHAPAT_C"/>
</dbReference>
<evidence type="ECO:0000256" key="1">
    <source>
        <dbReference type="ARBA" id="ARBA00004184"/>
    </source>
</evidence>
<feature type="region of interest" description="Disordered" evidence="2">
    <location>
        <begin position="1018"/>
        <end position="1048"/>
    </location>
</feature>
<dbReference type="GO" id="GO:0019432">
    <property type="term" value="P:triglyceride biosynthetic process"/>
    <property type="evidence" value="ECO:0007669"/>
    <property type="project" value="TreeGrafter"/>
</dbReference>
<dbReference type="GO" id="GO:0006072">
    <property type="term" value="P:glycerol-3-phosphate metabolic process"/>
    <property type="evidence" value="ECO:0007669"/>
    <property type="project" value="TreeGrafter"/>
</dbReference>
<sequence length="1641" mass="182977">MTLVPTISITTPDLESKDFIMNSPLTPTEPASPTIFDVVKNMDDIPELGSDDDDEFELDQRVIITDEPEELEEHEQRQQGNNNPQATGTESHEQPEPQHSTQKEEGSSLSQDIRQFYRNKSILITGATGFIGKALLWKLLHSLHQEIDRIYLLIRLGPSHRRLFNPHTRLQEEILSNKAFISLRRQMGPTVFDQLIKEKVVAINGDLLDDNLGLAVKDHETLAKHVNVILHCGGNTDGNERLDISVKINAAGTNALINLANECDSLSSFVHLSPLKTYGSSSIPFDRVGILPEESSVEDIIDHILGSNLEDLPSIQSRARPYYQNTHTFSKALAEQVLVSDARKKKIRNSPQLPVGILRLGHIGPSVSEPLKGWADDVNGVNGVILLTGRGTRIIDTGHGEMVADVIPVDFAVRTILSCASSMNPPPSGFTLPMTDDTRPDIIPEKTSSTPALGTNRDSSSSYSSIGTTATSTAANTITATTDKQSAMHHAMDCFPYIYHVSAQDMRAINWRLAYEAIRHYWTRATGVNLSPSNSYFTASAQGLSRARTVMSSLRSVASSVYMTNANNGTTSGDSTARPSNKRSSHRMSRYVDKAARLSPNVMRTYTTLSETSNNKKSALVISSSSTFTGGPWMKNLKEYIQDGADNSFDPYFLVPEDADTTYWMDYFSNASYGMHYFVGAETNARLPTPATGWNCALQFIGAYGSSTHDVIDYQVGSELHSPDQVNKRMYRMIDHLKHLLVQDDIPPSPQQRQQNQQQHDEGWGIDMDDSLEDWCQDQMVLNAEQHDKRAVLGKWRKKVGSNDDAVKVVVLNDKRVNQAIHQITQNAGVSKQTAVNEAMKILIQMSERTQLTFVWFTGSFLKSFFDHMFESIRISEHSIRYIRDSTLGKRVVYVPVSKSILDPLLVWYITIRYHLPVPALVCDEVMAQLGPISDIYRLAGAYYVKRDKAQRSPLNSAVTAAYSQVLLREHGALSMCLEKSRSRTGKYQEAFDDEVIDMVMESTLQSNQSRSSAVSKVAAYDSVSPPDSPDSPATPASATMSMDSSTGIPRKAHRDVVIVPINISYEIVPELGFLIDQVLDQQPRSVYMGPDNGSTAGKVSIINNSSNFNNGYMNTGGRSSPLLASTQAPSSSLPSVIRPSQTMDKRNRLLDGIEAPKKCGRVHVGIGSLVSVQDVAAEYNKTSTYQRIDEKEFSGLAGEIVKRTQSNQMKALVVTPLTLVCATVLYGRATGGVCLGKIKELLEWLRQEILDRQYNLDWQDGEDLESIIFSVFRLINEPKNLIIEGKELTDDTNIRVNDHADNIMALSYYSNQMVNIFLLDSFFAVVYLSFSEDTVTEDEFMDRFRFLVQLLEKEFVLTWNIDTQFKNIVSSYEKSGVIRRKNKDQLSLLVTMETNHLRYEQLIFLASLIYPTIDTYWITSCSLSALECVPTLPRSIVPLLSQWIATHLITGRRTIYREVLSTESSRMAVDVFMSMGFLTEFQAKEKLSPDAQILLHELKIPTTETLIELTGQNSDGGMTPVSPIDPEGMMKALMAQIQMNRANSNMADLCQQIDSYRLGAASQRESFQNAQVFQKCLKQIKGILQAGVSFAKKRKVDLDDTEDGMIQLVYVLRANSMASGNDRLAHGRALRRISEAYNLK</sequence>
<dbReference type="InterPro" id="IPR002123">
    <property type="entry name" value="Plipid/glycerol_acylTrfase"/>
</dbReference>
<dbReference type="PANTHER" id="PTHR12563:SF17">
    <property type="entry name" value="DIHYDROXYACETONE PHOSPHATE ACYLTRANSFERASE"/>
    <property type="match status" value="1"/>
</dbReference>
<comment type="caution">
    <text evidence="6">The sequence shown here is derived from an EMBL/GenBank/DDBJ whole genome shotgun (WGS) entry which is preliminary data.</text>
</comment>
<dbReference type="GO" id="GO:0006631">
    <property type="term" value="P:fatty acid metabolic process"/>
    <property type="evidence" value="ECO:0007669"/>
    <property type="project" value="TreeGrafter"/>
</dbReference>
<dbReference type="STRING" id="90262.A0A1X2IIF3"/>
<proteinExistence type="predicted"/>
<feature type="region of interest" description="Disordered" evidence="2">
    <location>
        <begin position="69"/>
        <end position="110"/>
    </location>
</feature>
<feature type="region of interest" description="Disordered" evidence="2">
    <location>
        <begin position="745"/>
        <end position="764"/>
    </location>
</feature>
<dbReference type="Pfam" id="PF19277">
    <property type="entry name" value="GPAT_C"/>
    <property type="match status" value="1"/>
</dbReference>
<dbReference type="InterPro" id="IPR013120">
    <property type="entry name" value="FAR_NAD-bd"/>
</dbReference>
<dbReference type="EMBL" id="MCGE01000010">
    <property type="protein sequence ID" value="ORZ17162.1"/>
    <property type="molecule type" value="Genomic_DNA"/>
</dbReference>
<name>A0A1X2IIF3_9FUNG</name>
<feature type="compositionally biased region" description="Low complexity" evidence="2">
    <location>
        <begin position="1019"/>
        <end position="1039"/>
    </location>
</feature>
<evidence type="ECO:0000313" key="6">
    <source>
        <dbReference type="EMBL" id="ORZ17162.1"/>
    </source>
</evidence>
<dbReference type="Proteomes" id="UP000193560">
    <property type="component" value="Unassembled WGS sequence"/>
</dbReference>
<feature type="domain" description="Phospholipid/glycerol acyltransferase" evidence="3">
    <location>
        <begin position="883"/>
        <end position="1003"/>
    </location>
</feature>
<feature type="compositionally biased region" description="Polar residues" evidence="2">
    <location>
        <begin position="565"/>
        <end position="579"/>
    </location>
</feature>
<feature type="domain" description="Thioester reductase (TE)" evidence="4">
    <location>
        <begin position="124"/>
        <end position="416"/>
    </location>
</feature>
<evidence type="ECO:0000259" key="5">
    <source>
        <dbReference type="Pfam" id="PF19277"/>
    </source>
</evidence>
<keyword evidence="7" id="KW-1185">Reference proteome</keyword>
<dbReference type="GO" id="GO:0004366">
    <property type="term" value="F:glycerol-3-phosphate O-acyltransferase activity"/>
    <property type="evidence" value="ECO:0007669"/>
    <property type="project" value="TreeGrafter"/>
</dbReference>
<feature type="compositionally biased region" description="Polar residues" evidence="2">
    <location>
        <begin position="78"/>
        <end position="89"/>
    </location>
</feature>
<evidence type="ECO:0000259" key="3">
    <source>
        <dbReference type="Pfam" id="PF01553"/>
    </source>
</evidence>
<accession>A0A1X2IIF3</accession>